<accession>A0A6B1DBI0</accession>
<keyword evidence="1" id="KW-0812">Transmembrane</keyword>
<evidence type="ECO:0000256" key="1">
    <source>
        <dbReference type="SAM" id="Phobius"/>
    </source>
</evidence>
<feature type="transmembrane region" description="Helical" evidence="1">
    <location>
        <begin position="370"/>
        <end position="386"/>
    </location>
</feature>
<sequence length="502" mass="57226">MAGLRSWYVPITLFIFSLAAYTGMLSMQIRHGNLGTTQVSEFLLWFGLAFAAYAAAVFWLERWWHDGSRELSPSRTGVKSFYLLVWIWGGGCLFRWLLLQTFPTLSSDVFRYMWDGYVTANGVSPYAYPIDASQLDWLDTPFRAQANHAWMASPYLPAAQWFFAAIAHFYPLAPISFQSAAVLFDLGTAFILSRLLAAVGFPAKRLLIYLWNPLVIVETAQGAHVDALMVLLMMLAVYAMVRAGKSDSRTSHTGHPEVAVEKPAFSLLAPVFLALATLTKLIPALLIPVFWRRWNWGSRLLYGYLTLGMLVAPALRAGWGLAGELDGRGLFGALRIYNAQWNFNSGLFRWLENWLESMGIDGPMTQAREIVYFLMFLLLLVVWWQFRQSEIDMRTTLRWLAVPLGGYLLLTTTVHPWYLLVLLPFLPFLAPAENEPKRLWLLALPWLWLSGIVALSYVTYLDPENLQDLDWVRLLEWLPTLCLLGMALFWGIRRQGFVRDLS</sequence>
<feature type="transmembrane region" description="Helical" evidence="1">
    <location>
        <begin position="223"/>
        <end position="243"/>
    </location>
</feature>
<comment type="caution">
    <text evidence="2">The sequence shown here is derived from an EMBL/GenBank/DDBJ whole genome shotgun (WGS) entry which is preliminary data.</text>
</comment>
<organism evidence="2">
    <name type="scientific">Caldilineaceae bacterium SB0661_bin_32</name>
    <dbReference type="NCBI Taxonomy" id="2605255"/>
    <lineage>
        <taxon>Bacteria</taxon>
        <taxon>Bacillati</taxon>
        <taxon>Chloroflexota</taxon>
        <taxon>Caldilineae</taxon>
        <taxon>Caldilineales</taxon>
        <taxon>Caldilineaceae</taxon>
    </lineage>
</organism>
<gene>
    <name evidence="2" type="ORF">F4X14_19240</name>
</gene>
<proteinExistence type="predicted"/>
<evidence type="ECO:0008006" key="3">
    <source>
        <dbReference type="Google" id="ProtNLM"/>
    </source>
</evidence>
<feature type="transmembrane region" description="Helical" evidence="1">
    <location>
        <begin position="439"/>
        <end position="459"/>
    </location>
</feature>
<dbReference type="Pfam" id="PF26314">
    <property type="entry name" value="MptA_B_family"/>
    <property type="match status" value="1"/>
</dbReference>
<feature type="transmembrane region" description="Helical" evidence="1">
    <location>
        <begin position="7"/>
        <end position="30"/>
    </location>
</feature>
<dbReference type="AlphaFoldDB" id="A0A6B1DBI0"/>
<feature type="transmembrane region" description="Helical" evidence="1">
    <location>
        <begin position="81"/>
        <end position="98"/>
    </location>
</feature>
<keyword evidence="1" id="KW-0472">Membrane</keyword>
<feature type="transmembrane region" description="Helical" evidence="1">
    <location>
        <begin position="406"/>
        <end position="427"/>
    </location>
</feature>
<protein>
    <recommendedName>
        <fullName evidence="3">DUF2029 domain-containing protein</fullName>
    </recommendedName>
</protein>
<feature type="transmembrane region" description="Helical" evidence="1">
    <location>
        <begin position="42"/>
        <end position="60"/>
    </location>
</feature>
<keyword evidence="1" id="KW-1133">Transmembrane helix</keyword>
<feature type="transmembrane region" description="Helical" evidence="1">
    <location>
        <begin position="264"/>
        <end position="289"/>
    </location>
</feature>
<feature type="transmembrane region" description="Helical" evidence="1">
    <location>
        <begin position="471"/>
        <end position="492"/>
    </location>
</feature>
<evidence type="ECO:0000313" key="2">
    <source>
        <dbReference type="EMBL" id="MYC97098.1"/>
    </source>
</evidence>
<name>A0A6B1DBI0_9CHLR</name>
<feature type="transmembrane region" description="Helical" evidence="1">
    <location>
        <begin position="301"/>
        <end position="319"/>
    </location>
</feature>
<feature type="transmembrane region" description="Helical" evidence="1">
    <location>
        <begin position="180"/>
        <end position="203"/>
    </location>
</feature>
<reference evidence="2" key="1">
    <citation type="submission" date="2019-09" db="EMBL/GenBank/DDBJ databases">
        <title>Characterisation of the sponge microbiome using genome-centric metagenomics.</title>
        <authorList>
            <person name="Engelberts J.P."/>
            <person name="Robbins S.J."/>
            <person name="De Goeij J.M."/>
            <person name="Aranda M."/>
            <person name="Bell S.C."/>
            <person name="Webster N.S."/>
        </authorList>
    </citation>
    <scope>NUCLEOTIDE SEQUENCE</scope>
    <source>
        <strain evidence="2">SB0661_bin_32</strain>
    </source>
</reference>
<dbReference type="EMBL" id="VXMH01000104">
    <property type="protein sequence ID" value="MYC97098.1"/>
    <property type="molecule type" value="Genomic_DNA"/>
</dbReference>